<accession>A0A8H5GD71</accession>
<gene>
    <name evidence="1" type="ORF">D9757_011009</name>
</gene>
<sequence length="156" mass="18226">MLLGGYLLTREEACLFLDRDPDALDATVSTVALDMQGVLNRANLMLELVTWPDFIYSDDPKDTSYFPSTRAANLSYLQFSLLRKRYSRLPQFREREREQDVLKKLRELGLDMKEPKFVTVFKHDHPSPNFLPYPTGFRLLGPHPIFVKLLDRAMFR</sequence>
<dbReference type="Proteomes" id="UP000518752">
    <property type="component" value="Unassembled WGS sequence"/>
</dbReference>
<dbReference type="AlphaFoldDB" id="A0A8H5GD71"/>
<organism evidence="1 2">
    <name type="scientific">Collybiopsis confluens</name>
    <dbReference type="NCBI Taxonomy" id="2823264"/>
    <lineage>
        <taxon>Eukaryota</taxon>
        <taxon>Fungi</taxon>
        <taxon>Dikarya</taxon>
        <taxon>Basidiomycota</taxon>
        <taxon>Agaricomycotina</taxon>
        <taxon>Agaricomycetes</taxon>
        <taxon>Agaricomycetidae</taxon>
        <taxon>Agaricales</taxon>
        <taxon>Marasmiineae</taxon>
        <taxon>Omphalotaceae</taxon>
        <taxon>Collybiopsis</taxon>
    </lineage>
</organism>
<protein>
    <submittedName>
        <fullName evidence="1">Uncharacterized protein</fullName>
    </submittedName>
</protein>
<keyword evidence="2" id="KW-1185">Reference proteome</keyword>
<comment type="caution">
    <text evidence="1">The sequence shown here is derived from an EMBL/GenBank/DDBJ whole genome shotgun (WGS) entry which is preliminary data.</text>
</comment>
<reference evidence="1 2" key="1">
    <citation type="journal article" date="2020" name="ISME J.">
        <title>Uncovering the hidden diversity of litter-decomposition mechanisms in mushroom-forming fungi.</title>
        <authorList>
            <person name="Floudas D."/>
            <person name="Bentzer J."/>
            <person name="Ahren D."/>
            <person name="Johansson T."/>
            <person name="Persson P."/>
            <person name="Tunlid A."/>
        </authorList>
    </citation>
    <scope>NUCLEOTIDE SEQUENCE [LARGE SCALE GENOMIC DNA]</scope>
    <source>
        <strain evidence="1 2">CBS 406.79</strain>
    </source>
</reference>
<name>A0A8H5GD71_9AGAR</name>
<proteinExistence type="predicted"/>
<evidence type="ECO:0000313" key="1">
    <source>
        <dbReference type="EMBL" id="KAF5362772.1"/>
    </source>
</evidence>
<evidence type="ECO:0000313" key="2">
    <source>
        <dbReference type="Proteomes" id="UP000518752"/>
    </source>
</evidence>
<dbReference type="EMBL" id="JAACJN010000198">
    <property type="protein sequence ID" value="KAF5362772.1"/>
    <property type="molecule type" value="Genomic_DNA"/>
</dbReference>